<evidence type="ECO:0000313" key="5">
    <source>
        <dbReference type="EMBL" id="SEH57646.1"/>
    </source>
</evidence>
<dbReference type="Gene3D" id="3.90.550.10">
    <property type="entry name" value="Spore Coat Polysaccharide Biosynthesis Protein SpsA, Chain A"/>
    <property type="match status" value="1"/>
</dbReference>
<dbReference type="GO" id="GO:0016757">
    <property type="term" value="F:glycosyltransferase activity"/>
    <property type="evidence" value="ECO:0007669"/>
    <property type="project" value="UniProtKB-KW"/>
</dbReference>
<dbReference type="InterPro" id="IPR050834">
    <property type="entry name" value="Glycosyltransf_2"/>
</dbReference>
<feature type="domain" description="Glycosyltransferase 2-like" evidence="4">
    <location>
        <begin position="4"/>
        <end position="159"/>
    </location>
</feature>
<protein>
    <submittedName>
        <fullName evidence="5">Glycosyl transferase family 2</fullName>
    </submittedName>
</protein>
<keyword evidence="6" id="KW-1185">Reference proteome</keyword>
<dbReference type="RefSeq" id="WP_091095611.1">
    <property type="nucleotide sequence ID" value="NZ_FNXE01000002.1"/>
</dbReference>
<dbReference type="InterPro" id="IPR029044">
    <property type="entry name" value="Nucleotide-diphossugar_trans"/>
</dbReference>
<accession>A0A1H6JFH7</accession>
<evidence type="ECO:0000259" key="4">
    <source>
        <dbReference type="Pfam" id="PF00535"/>
    </source>
</evidence>
<dbReference type="OrthoDB" id="9815829at2"/>
<dbReference type="Proteomes" id="UP000199634">
    <property type="component" value="Unassembled WGS sequence"/>
</dbReference>
<organism evidence="5 6">
    <name type="scientific">Paenimyroides marinum</name>
    <dbReference type="NCBI Taxonomy" id="1159016"/>
    <lineage>
        <taxon>Bacteria</taxon>
        <taxon>Pseudomonadati</taxon>
        <taxon>Bacteroidota</taxon>
        <taxon>Flavobacteriia</taxon>
        <taxon>Flavobacteriales</taxon>
        <taxon>Flavobacteriaceae</taxon>
        <taxon>Paenimyroides</taxon>
    </lineage>
</organism>
<dbReference type="Pfam" id="PF00535">
    <property type="entry name" value="Glycos_transf_2"/>
    <property type="match status" value="1"/>
</dbReference>
<reference evidence="5 6" key="1">
    <citation type="submission" date="2016-10" db="EMBL/GenBank/DDBJ databases">
        <authorList>
            <person name="de Groot N.N."/>
        </authorList>
    </citation>
    <scope>NUCLEOTIDE SEQUENCE [LARGE SCALE GENOMIC DNA]</scope>
    <source>
        <strain evidence="5 6">CGMCC 1.10825</strain>
    </source>
</reference>
<sequence>MKLSVILPVYNAEKFVAKAIQSVLNQTYKDFELIVINDGSKDNSLKIIQSFTDERIRLIDQENQGLAKTLNIGLELAQGNYIARMDADDICLKHRFQEQMTYLKKHPDIGLLGTAVEIIDENDKHLSYHAPYIGHDKLVQFMNQKGNPFKHPTVMFKREIALRCGGFNEHIGKYFEDYFLWNLIAEKAKIDNLPKVLLKYRISSGSIMSTLKNKELDQLVLEVIKKKKFTDEDKNEMNHIFEKIKANEVKVQRKSDQFGLKFYKLALNTLYPIMGNTIVNIASKIKSSN</sequence>
<dbReference type="SUPFAM" id="SSF53448">
    <property type="entry name" value="Nucleotide-diphospho-sugar transferases"/>
    <property type="match status" value="1"/>
</dbReference>
<dbReference type="PANTHER" id="PTHR43685:SF5">
    <property type="entry name" value="GLYCOSYLTRANSFERASE EPSE-RELATED"/>
    <property type="match status" value="1"/>
</dbReference>
<dbReference type="EMBL" id="FNXE01000002">
    <property type="protein sequence ID" value="SEH57646.1"/>
    <property type="molecule type" value="Genomic_DNA"/>
</dbReference>
<dbReference type="STRING" id="1159016.SAMN02927937_00307"/>
<proteinExistence type="inferred from homology"/>
<keyword evidence="3 5" id="KW-0808">Transferase</keyword>
<dbReference type="InterPro" id="IPR001173">
    <property type="entry name" value="Glyco_trans_2-like"/>
</dbReference>
<name>A0A1H6JFH7_9FLAO</name>
<evidence type="ECO:0000313" key="6">
    <source>
        <dbReference type="Proteomes" id="UP000199634"/>
    </source>
</evidence>
<gene>
    <name evidence="5" type="ORF">SAMN02927937_00307</name>
</gene>
<dbReference type="PANTHER" id="PTHR43685">
    <property type="entry name" value="GLYCOSYLTRANSFERASE"/>
    <property type="match status" value="1"/>
</dbReference>
<comment type="similarity">
    <text evidence="1">Belongs to the glycosyltransferase 2 family.</text>
</comment>
<evidence type="ECO:0000256" key="1">
    <source>
        <dbReference type="ARBA" id="ARBA00006739"/>
    </source>
</evidence>
<evidence type="ECO:0000256" key="3">
    <source>
        <dbReference type="ARBA" id="ARBA00022679"/>
    </source>
</evidence>
<dbReference type="AlphaFoldDB" id="A0A1H6JFH7"/>
<keyword evidence="2" id="KW-0328">Glycosyltransferase</keyword>
<evidence type="ECO:0000256" key="2">
    <source>
        <dbReference type="ARBA" id="ARBA00022676"/>
    </source>
</evidence>